<dbReference type="EMBL" id="SIDB01000003">
    <property type="protein sequence ID" value="KAI3434959.1"/>
    <property type="molecule type" value="Genomic_DNA"/>
</dbReference>
<reference evidence="2" key="2">
    <citation type="submission" date="2020-11" db="EMBL/GenBank/DDBJ databases">
        <authorList>
            <person name="Cecchin M."/>
            <person name="Marcolungo L."/>
            <person name="Rossato M."/>
            <person name="Girolomoni L."/>
            <person name="Cosentino E."/>
            <person name="Cuine S."/>
            <person name="Li-Beisson Y."/>
            <person name="Delledonne M."/>
            <person name="Ballottari M."/>
        </authorList>
    </citation>
    <scope>NUCLEOTIDE SEQUENCE</scope>
    <source>
        <strain evidence="2">211/11P</strain>
        <tissue evidence="2">Whole cell</tissue>
    </source>
</reference>
<feature type="compositionally biased region" description="Low complexity" evidence="1">
    <location>
        <begin position="785"/>
        <end position="807"/>
    </location>
</feature>
<proteinExistence type="predicted"/>
<gene>
    <name evidence="2" type="ORF">D9Q98_003013</name>
</gene>
<protein>
    <recommendedName>
        <fullName evidence="4">Glyoxysomal processing glyoxysomal</fullName>
    </recommendedName>
</protein>
<organism evidence="2 3">
    <name type="scientific">Chlorella vulgaris</name>
    <name type="common">Green alga</name>
    <dbReference type="NCBI Taxonomy" id="3077"/>
    <lineage>
        <taxon>Eukaryota</taxon>
        <taxon>Viridiplantae</taxon>
        <taxon>Chlorophyta</taxon>
        <taxon>core chlorophytes</taxon>
        <taxon>Trebouxiophyceae</taxon>
        <taxon>Chlorellales</taxon>
        <taxon>Chlorellaceae</taxon>
        <taxon>Chlorella clade</taxon>
        <taxon>Chlorella</taxon>
    </lineage>
</organism>
<dbReference type="AlphaFoldDB" id="A0A9D4TUC7"/>
<feature type="compositionally biased region" description="Low complexity" evidence="1">
    <location>
        <begin position="551"/>
        <end position="561"/>
    </location>
</feature>
<feature type="region of interest" description="Disordered" evidence="1">
    <location>
        <begin position="760"/>
        <end position="807"/>
    </location>
</feature>
<evidence type="ECO:0000313" key="3">
    <source>
        <dbReference type="Proteomes" id="UP001055712"/>
    </source>
</evidence>
<accession>A0A9D4TUC7</accession>
<evidence type="ECO:0000256" key="1">
    <source>
        <dbReference type="SAM" id="MobiDB-lite"/>
    </source>
</evidence>
<dbReference type="GO" id="GO:0004252">
    <property type="term" value="F:serine-type endopeptidase activity"/>
    <property type="evidence" value="ECO:0007669"/>
    <property type="project" value="InterPro"/>
</dbReference>
<evidence type="ECO:0000313" key="2">
    <source>
        <dbReference type="EMBL" id="KAI3434959.1"/>
    </source>
</evidence>
<evidence type="ECO:0008006" key="4">
    <source>
        <dbReference type="Google" id="ProtNLM"/>
    </source>
</evidence>
<dbReference type="Proteomes" id="UP001055712">
    <property type="component" value="Unassembled WGS sequence"/>
</dbReference>
<dbReference type="GO" id="GO:0016485">
    <property type="term" value="P:protein processing"/>
    <property type="evidence" value="ECO:0007669"/>
    <property type="project" value="InterPro"/>
</dbReference>
<dbReference type="OrthoDB" id="515960at2759"/>
<dbReference type="SUPFAM" id="SSF50494">
    <property type="entry name" value="Trypsin-like serine proteases"/>
    <property type="match status" value="1"/>
</dbReference>
<feature type="region of interest" description="Disordered" evidence="1">
    <location>
        <begin position="546"/>
        <end position="577"/>
    </location>
</feature>
<keyword evidence="3" id="KW-1185">Reference proteome</keyword>
<dbReference type="InterPro" id="IPR039245">
    <property type="entry name" value="TYSND1/DEG15"/>
</dbReference>
<feature type="region of interest" description="Disordered" evidence="1">
    <location>
        <begin position="388"/>
        <end position="414"/>
    </location>
</feature>
<dbReference type="InterPro" id="IPR009003">
    <property type="entry name" value="Peptidase_S1_PA"/>
</dbReference>
<reference evidence="2" key="1">
    <citation type="journal article" date="2019" name="Plant J.">
        <title>Chlorella vulgaris genome assembly and annotation reveals the molecular basis for metabolic acclimation to high light conditions.</title>
        <authorList>
            <person name="Cecchin M."/>
            <person name="Marcolungo L."/>
            <person name="Rossato M."/>
            <person name="Girolomoni L."/>
            <person name="Cosentino E."/>
            <person name="Cuine S."/>
            <person name="Li-Beisson Y."/>
            <person name="Delledonne M."/>
            <person name="Ballottari M."/>
        </authorList>
    </citation>
    <scope>NUCLEOTIDE SEQUENCE</scope>
    <source>
        <strain evidence="2">211/11P</strain>
    </source>
</reference>
<dbReference type="PANTHER" id="PTHR21004">
    <property type="entry name" value="SERINE PROTEASE-RELATED"/>
    <property type="match status" value="1"/>
</dbReference>
<dbReference type="Gene3D" id="2.40.10.10">
    <property type="entry name" value="Trypsin-like serine proteases"/>
    <property type="match status" value="1"/>
</dbReference>
<sequence>MHQSAVLLKARCPDPKELKADLAPFHLAADGLTTTSSSGFVVLHEGQPVVLASASSLVPLLRQQHRERGAFTGTSGTDLVPGSELQAVLPADCSGADGTGGSLTAPLRLLGMAEMPGVRRALYDLLAAPSSAPGGWQLGWLVHTSRRGCNSSSMATPATTAAGAVLEAACHLAVLAPTTSEAAAALCQAAQPCSWPPHCRSLDLRPGQRLTAVGAPFGCLAPRHFTGFVAVGVLSACVPGAASSGRHSSTGSCVVAPHTNAAAAAAATPAAAPPAALLLSDLRCSPGMEGGPVFAAACLQPAPSTRLCRTEAAVACTQMTRHPQHQEQQQQHGSTLVGMLLPPLKAQTAHVEFSLVAPAAAVRAAFSAVVVSAVGDEIQSCSSFEPTRALSASTPAGQPAAAGRSGEAAPMPAPATALSPAATALHDAVQGVVAVAVGGAWASGVLVSSAGHILTNAHLLPAPAEAPRTPQGPATADQLQQQPAAAVQQTVPLRVLLPGGAAAAAAAAAAAGGQATQPIWAAADLLYCFRGPLDLAVLQLQPQWRSQPHTSSPASPASPASQGCPWPHLELSKEEPQPGQAVCVAGFPAFNPQASPLSSAILTAGNLAKVVHLHGNGTRPAMLLTTAAVHSGASGGAVLDGVTGKLLGLVTSNAKHTPSRGRSGGAVAAAGTHPPSTVLPHLNFSIPAAQLRPVVQAAQAAAAAARPTGGHAATKAAATKPELGLAAAKASALDAWRRLDDAAAASSELHFVWRLGRPLPLAPQPEQDKQKQDKAPPPAGGSFGGATPPAGLQQLLDQLQQQQQSKL</sequence>
<comment type="caution">
    <text evidence="2">The sequence shown here is derived from an EMBL/GenBank/DDBJ whole genome shotgun (WGS) entry which is preliminary data.</text>
</comment>
<dbReference type="Pfam" id="PF13365">
    <property type="entry name" value="Trypsin_2"/>
    <property type="match status" value="1"/>
</dbReference>
<name>A0A9D4TUC7_CHLVU</name>
<dbReference type="PANTHER" id="PTHR21004:SF0">
    <property type="entry name" value="PEROXISOMAL LEADER PEPTIDE-PROCESSING PROTEASE"/>
    <property type="match status" value="1"/>
</dbReference>
<dbReference type="InterPro" id="IPR043504">
    <property type="entry name" value="Peptidase_S1_PA_chymotrypsin"/>
</dbReference>
<dbReference type="GO" id="GO:0005777">
    <property type="term" value="C:peroxisome"/>
    <property type="evidence" value="ECO:0007669"/>
    <property type="project" value="InterPro"/>
</dbReference>